<name>A0A1S6UAA3_9CAUD</name>
<organism evidence="1 2">
    <name type="scientific">Serratia phage BF</name>
    <dbReference type="NCBI Taxonomy" id="1962671"/>
    <lineage>
        <taxon>Viruses</taxon>
        <taxon>Duplodnaviria</taxon>
        <taxon>Heunggongvirae</taxon>
        <taxon>Uroviricota</taxon>
        <taxon>Caudoviricetes</taxon>
        <taxon>Eneladusvirus</taxon>
        <taxon>Eneladusvirus BF</taxon>
    </lineage>
</organism>
<dbReference type="EMBL" id="KY630187">
    <property type="protein sequence ID" value="AQW88663.1"/>
    <property type="molecule type" value="Genomic_DNA"/>
</dbReference>
<gene>
    <name evidence="1" type="ORF">BF_0138</name>
</gene>
<dbReference type="Proteomes" id="UP000221837">
    <property type="component" value="Genome"/>
</dbReference>
<evidence type="ECO:0000313" key="1">
    <source>
        <dbReference type="EMBL" id="AQW88663.1"/>
    </source>
</evidence>
<evidence type="ECO:0000313" key="2">
    <source>
        <dbReference type="Proteomes" id="UP000221837"/>
    </source>
</evidence>
<protein>
    <submittedName>
        <fullName evidence="1">Uncharacterized protein</fullName>
    </submittedName>
</protein>
<sequence length="148" mass="18018">MIHDKVNTLWGLRFNDSELLGYLPVFDEEHKAISYYSCENMHPEYEYRRVVPCYQYKVSEEWTSSEEDFFMQEKLPKKSREDLVLQHEIYRDDYIKNFQDNKYVVIFVGCDDGDKVMRFKDRESAIKFLEGITYYDEIFDDMLLMSNY</sequence>
<reference evidence="1" key="1">
    <citation type="submission" date="2017-02" db="EMBL/GenBank/DDBJ databases">
        <title>Genome sequence of Serratia marcescens phage BF.</title>
        <authorList>
            <person name="Casey E."/>
            <person name="Fitzgerald B."/>
            <person name="Mahony J."/>
            <person name="Lugli G."/>
            <person name="Ventura M."/>
            <person name="van Sinderen D."/>
        </authorList>
    </citation>
    <scope>NUCLEOTIDE SEQUENCE [LARGE SCALE GENOMIC DNA]</scope>
</reference>
<keyword evidence="2" id="KW-1185">Reference proteome</keyword>
<proteinExistence type="predicted"/>
<accession>A0A1S6UAA3</accession>
<dbReference type="OrthoDB" id="18275at10239"/>